<reference evidence="4" key="1">
    <citation type="journal article" date="2019" name="Int. J. Syst. Evol. Microbiol.">
        <title>The Global Catalogue of Microorganisms (GCM) 10K type strain sequencing project: providing services to taxonomists for standard genome sequencing and annotation.</title>
        <authorList>
            <consortium name="The Broad Institute Genomics Platform"/>
            <consortium name="The Broad Institute Genome Sequencing Center for Infectious Disease"/>
            <person name="Wu L."/>
            <person name="Ma J."/>
        </authorList>
    </citation>
    <scope>NUCLEOTIDE SEQUENCE [LARGE SCALE GENOMIC DNA]</scope>
    <source>
        <strain evidence="4">NCAIM B.02333</strain>
    </source>
</reference>
<keyword evidence="2" id="KW-0472">Membrane</keyword>
<dbReference type="Proteomes" id="UP001595685">
    <property type="component" value="Unassembled WGS sequence"/>
</dbReference>
<proteinExistence type="predicted"/>
<dbReference type="SUPFAM" id="SSF103473">
    <property type="entry name" value="MFS general substrate transporter"/>
    <property type="match status" value="1"/>
</dbReference>
<feature type="region of interest" description="Disordered" evidence="1">
    <location>
        <begin position="225"/>
        <end position="249"/>
    </location>
</feature>
<comment type="caution">
    <text evidence="3">The sequence shown here is derived from an EMBL/GenBank/DDBJ whole genome shotgun (WGS) entry which is preliminary data.</text>
</comment>
<gene>
    <name evidence="3" type="ORF">ACFOLH_06365</name>
</gene>
<protein>
    <recommendedName>
        <fullName evidence="5">DUF4129 domain-containing protein</fullName>
    </recommendedName>
</protein>
<feature type="transmembrane region" description="Helical" evidence="2">
    <location>
        <begin position="20"/>
        <end position="38"/>
    </location>
</feature>
<dbReference type="EMBL" id="JBHRWW010000003">
    <property type="protein sequence ID" value="MFC3687963.1"/>
    <property type="molecule type" value="Genomic_DNA"/>
</dbReference>
<keyword evidence="4" id="KW-1185">Reference proteome</keyword>
<dbReference type="RefSeq" id="WP_340295147.1">
    <property type="nucleotide sequence ID" value="NZ_JBBEOI010000211.1"/>
</dbReference>
<evidence type="ECO:0000313" key="4">
    <source>
        <dbReference type="Proteomes" id="UP001595685"/>
    </source>
</evidence>
<sequence length="249" mass="25694">MSDMPGGGPGRSSRPSDALLRWAALTLVGAGALCAALALSPTALLVVTGCSAVFVVAAGCTGAGERRARGAGPWLRWVALGTAVLVSAVGVLSATGWWGSLLWAGLLGVCWCLLGRPSSGPAAPSAARPSAPATEGDHQAAAHEAVGLHEVVEDPGRLSDEDLRRRWRSSYLQVRGTTDPGAVARLARARQAYLDELQRRHPGEFEAWLGSASNAARYLAGDVASVTRTDDGPPWPSALTDREPGSDAA</sequence>
<feature type="transmembrane region" description="Helical" evidence="2">
    <location>
        <begin position="44"/>
        <end position="62"/>
    </location>
</feature>
<evidence type="ECO:0008006" key="5">
    <source>
        <dbReference type="Google" id="ProtNLM"/>
    </source>
</evidence>
<organism evidence="3 4">
    <name type="scientific">Aquipuribacter hungaricus</name>
    <dbReference type="NCBI Taxonomy" id="545624"/>
    <lineage>
        <taxon>Bacteria</taxon>
        <taxon>Bacillati</taxon>
        <taxon>Actinomycetota</taxon>
        <taxon>Actinomycetes</taxon>
        <taxon>Micrococcales</taxon>
        <taxon>Intrasporangiaceae</taxon>
        <taxon>Aquipuribacter</taxon>
    </lineage>
</organism>
<accession>A0ABV7WDP7</accession>
<keyword evidence="2" id="KW-1133">Transmembrane helix</keyword>
<feature type="transmembrane region" description="Helical" evidence="2">
    <location>
        <begin position="74"/>
        <end position="91"/>
    </location>
</feature>
<name>A0ABV7WDP7_9MICO</name>
<evidence type="ECO:0000256" key="2">
    <source>
        <dbReference type="SAM" id="Phobius"/>
    </source>
</evidence>
<evidence type="ECO:0000256" key="1">
    <source>
        <dbReference type="SAM" id="MobiDB-lite"/>
    </source>
</evidence>
<evidence type="ECO:0000313" key="3">
    <source>
        <dbReference type="EMBL" id="MFC3687963.1"/>
    </source>
</evidence>
<dbReference type="InterPro" id="IPR036259">
    <property type="entry name" value="MFS_trans_sf"/>
</dbReference>
<keyword evidence="2" id="KW-0812">Transmembrane</keyword>
<feature type="compositionally biased region" description="Basic and acidic residues" evidence="1">
    <location>
        <begin position="240"/>
        <end position="249"/>
    </location>
</feature>